<evidence type="ECO:0000313" key="1">
    <source>
        <dbReference type="EMBL" id="MDG4696030.1"/>
    </source>
</evidence>
<dbReference type="Proteomes" id="UP001156701">
    <property type="component" value="Unassembled WGS sequence"/>
</dbReference>
<accession>A0AA42FN47</accession>
<protein>
    <submittedName>
        <fullName evidence="1">Uncharacterized protein</fullName>
    </submittedName>
</protein>
<proteinExistence type="predicted"/>
<dbReference type="RefSeq" id="WP_147281787.1">
    <property type="nucleotide sequence ID" value="NZ_JARRYG010000006.1"/>
</dbReference>
<comment type="caution">
    <text evidence="1">The sequence shown here is derived from an EMBL/GenBank/DDBJ whole genome shotgun (WGS) entry which is preliminary data.</text>
</comment>
<dbReference type="AlphaFoldDB" id="A0AA42FN47"/>
<evidence type="ECO:0000313" key="2">
    <source>
        <dbReference type="Proteomes" id="UP001156701"/>
    </source>
</evidence>
<sequence>MQASSMRRGVPLSMVSPRLPRIYHQNQDFYMKATGKARIKGDKTGAKKCFLRGIFFNSMIEVVCVFK</sequence>
<name>A0AA42FN47_9GAMM</name>
<dbReference type="EMBL" id="JARRYG010000006">
    <property type="protein sequence ID" value="MDG4696030.1"/>
    <property type="molecule type" value="Genomic_DNA"/>
</dbReference>
<reference evidence="1" key="1">
    <citation type="submission" date="2023-03" db="EMBL/GenBank/DDBJ databases">
        <title>a new species belonging to Providencia genus.</title>
        <authorList>
            <person name="Yang W."/>
            <person name="Hu F."/>
            <person name="Shen S."/>
            <person name="Ding L."/>
            <person name="Yin D."/>
        </authorList>
    </citation>
    <scope>NUCLEOTIDE SEQUENCE</scope>
    <source>
        <strain evidence="1">CRE-3FA-0001</strain>
    </source>
</reference>
<gene>
    <name evidence="1" type="ORF">P7V44_07230</name>
</gene>
<organism evidence="1 2">
    <name type="scientific">Providencia huashanensis</name>
    <dbReference type="NCBI Taxonomy" id="3037798"/>
    <lineage>
        <taxon>Bacteria</taxon>
        <taxon>Pseudomonadati</taxon>
        <taxon>Pseudomonadota</taxon>
        <taxon>Gammaproteobacteria</taxon>
        <taxon>Enterobacterales</taxon>
        <taxon>Morganellaceae</taxon>
        <taxon>Providencia</taxon>
    </lineage>
</organism>